<dbReference type="FunFam" id="3.10.450.10:FF:000004">
    <property type="entry name" value="Cystatin C"/>
    <property type="match status" value="1"/>
</dbReference>
<dbReference type="Gene3D" id="3.10.450.10">
    <property type="match status" value="1"/>
</dbReference>
<evidence type="ECO:0000259" key="4">
    <source>
        <dbReference type="SMART" id="SM00043"/>
    </source>
</evidence>
<dbReference type="SMART" id="SM00043">
    <property type="entry name" value="CY"/>
    <property type="match status" value="1"/>
</dbReference>
<gene>
    <name evidence="5" type="ORF">JZ751_029105</name>
</gene>
<reference evidence="5" key="1">
    <citation type="thesis" date="2021" institute="BYU ScholarsArchive" country="Provo, UT, USA">
        <title>Applications of and Algorithms for Genome Assembly and Genomic Analyses with an Emphasis on Marine Teleosts.</title>
        <authorList>
            <person name="Pickett B.D."/>
        </authorList>
    </citation>
    <scope>NUCLEOTIDE SEQUENCE</scope>
    <source>
        <strain evidence="5">HI-2016</strain>
    </source>
</reference>
<keyword evidence="6" id="KW-1185">Reference proteome</keyword>
<evidence type="ECO:0000256" key="1">
    <source>
        <dbReference type="ARBA" id="ARBA00009403"/>
    </source>
</evidence>
<organism evidence="5 6">
    <name type="scientific">Albula glossodonta</name>
    <name type="common">roundjaw bonefish</name>
    <dbReference type="NCBI Taxonomy" id="121402"/>
    <lineage>
        <taxon>Eukaryota</taxon>
        <taxon>Metazoa</taxon>
        <taxon>Chordata</taxon>
        <taxon>Craniata</taxon>
        <taxon>Vertebrata</taxon>
        <taxon>Euteleostomi</taxon>
        <taxon>Actinopterygii</taxon>
        <taxon>Neopterygii</taxon>
        <taxon>Teleostei</taxon>
        <taxon>Albuliformes</taxon>
        <taxon>Albulidae</taxon>
        <taxon>Albula</taxon>
    </lineage>
</organism>
<dbReference type="GO" id="GO:0031982">
    <property type="term" value="C:vesicle"/>
    <property type="evidence" value="ECO:0007669"/>
    <property type="project" value="TreeGrafter"/>
</dbReference>
<dbReference type="InterPro" id="IPR000010">
    <property type="entry name" value="Cystatin_dom"/>
</dbReference>
<dbReference type="SUPFAM" id="SSF54403">
    <property type="entry name" value="Cystatin/monellin"/>
    <property type="match status" value="1"/>
</dbReference>
<dbReference type="Proteomes" id="UP000824540">
    <property type="component" value="Unassembled WGS sequence"/>
</dbReference>
<dbReference type="PANTHER" id="PTHR46186">
    <property type="entry name" value="CYSTATIN"/>
    <property type="match status" value="1"/>
</dbReference>
<proteinExistence type="inferred from homology"/>
<comment type="caution">
    <text evidence="5">The sequence shown here is derived from an EMBL/GenBank/DDBJ whole genome shotgun (WGS) entry which is preliminary data.</text>
</comment>
<name>A0A8T2PH33_9TELE</name>
<evidence type="ECO:0000256" key="2">
    <source>
        <dbReference type="ARBA" id="ARBA00023157"/>
    </source>
</evidence>
<feature type="chain" id="PRO_5035917568" description="Cystatin domain-containing protein" evidence="3">
    <location>
        <begin position="21"/>
        <end position="132"/>
    </location>
</feature>
<feature type="domain" description="Cystatin" evidence="4">
    <location>
        <begin position="21"/>
        <end position="131"/>
    </location>
</feature>
<keyword evidence="3" id="KW-0732">Signal</keyword>
<dbReference type="CDD" id="cd00042">
    <property type="entry name" value="CY"/>
    <property type="match status" value="1"/>
</dbReference>
<dbReference type="PANTHER" id="PTHR46186:SF12">
    <property type="entry name" value="CYSTATIN C (AMYLOID ANGIOPATHY AND CEREBRAL HEMORRHAGE)-RELATED"/>
    <property type="match status" value="1"/>
</dbReference>
<protein>
    <recommendedName>
        <fullName evidence="4">Cystatin domain-containing protein</fullName>
    </recommendedName>
</protein>
<dbReference type="OrthoDB" id="8886803at2759"/>
<evidence type="ECO:0000313" key="6">
    <source>
        <dbReference type="Proteomes" id="UP000824540"/>
    </source>
</evidence>
<keyword evidence="2" id="KW-1015">Disulfide bond</keyword>
<dbReference type="GO" id="GO:0005737">
    <property type="term" value="C:cytoplasm"/>
    <property type="evidence" value="ECO:0007669"/>
    <property type="project" value="TreeGrafter"/>
</dbReference>
<dbReference type="GO" id="GO:0005615">
    <property type="term" value="C:extracellular space"/>
    <property type="evidence" value="ECO:0007669"/>
    <property type="project" value="TreeGrafter"/>
</dbReference>
<comment type="similarity">
    <text evidence="1">Belongs to the cystatin family.</text>
</comment>
<dbReference type="GO" id="GO:0004869">
    <property type="term" value="F:cysteine-type endopeptidase inhibitor activity"/>
    <property type="evidence" value="ECO:0007669"/>
    <property type="project" value="InterPro"/>
</dbReference>
<accession>A0A8T2PH33</accession>
<sequence length="132" mass="14210">MAGYVRFVGTLLSLSLLAVAAPPGTVTDADPQDPEVQACASFALESFNIMVGNPHLYVITKFYSVKRTEIGGGQYDIDVELTPTQCKKGVNVDLSSCKPLASPGNQVSRCQFVVLTAPWKQQRTLIQSACVM</sequence>
<dbReference type="AlphaFoldDB" id="A0A8T2PH33"/>
<feature type="signal peptide" evidence="3">
    <location>
        <begin position="1"/>
        <end position="20"/>
    </location>
</feature>
<evidence type="ECO:0000313" key="5">
    <source>
        <dbReference type="EMBL" id="KAG9348788.1"/>
    </source>
</evidence>
<dbReference type="EMBL" id="JAFBMS010000010">
    <property type="protein sequence ID" value="KAG9348788.1"/>
    <property type="molecule type" value="Genomic_DNA"/>
</dbReference>
<dbReference type="Pfam" id="PF00031">
    <property type="entry name" value="Cystatin"/>
    <property type="match status" value="1"/>
</dbReference>
<dbReference type="InterPro" id="IPR046350">
    <property type="entry name" value="Cystatin_sf"/>
</dbReference>
<evidence type="ECO:0000256" key="3">
    <source>
        <dbReference type="SAM" id="SignalP"/>
    </source>
</evidence>